<evidence type="ECO:0000256" key="4">
    <source>
        <dbReference type="ARBA" id="ARBA00022964"/>
    </source>
</evidence>
<reference evidence="9" key="1">
    <citation type="submission" date="2023-06" db="EMBL/GenBank/DDBJ databases">
        <title>Phylogenetic Diversity of Rhizobium strains.</title>
        <authorList>
            <person name="Moura F.T."/>
            <person name="Helene L.C.F."/>
            <person name="Hungria M."/>
        </authorList>
    </citation>
    <scope>NUCLEOTIDE SEQUENCE</scope>
    <source>
        <strain evidence="9">CCGE524</strain>
    </source>
</reference>
<evidence type="ECO:0000256" key="3">
    <source>
        <dbReference type="ARBA" id="ARBA00022723"/>
    </source>
</evidence>
<accession>A0ABT7KMS4</accession>
<gene>
    <name evidence="9" type="ORF">PY650_28180</name>
</gene>
<dbReference type="InterPro" id="IPR007535">
    <property type="entry name" value="Catechol_dOase_N"/>
</dbReference>
<dbReference type="RefSeq" id="WP_285882979.1">
    <property type="nucleotide sequence ID" value="NZ_JARFYN010000051.1"/>
</dbReference>
<evidence type="ECO:0000256" key="2">
    <source>
        <dbReference type="ARBA" id="ARBA00007825"/>
    </source>
</evidence>
<dbReference type="Pfam" id="PF04444">
    <property type="entry name" value="Dioxygenase_N"/>
    <property type="match status" value="1"/>
</dbReference>
<evidence type="ECO:0000259" key="7">
    <source>
        <dbReference type="Pfam" id="PF00775"/>
    </source>
</evidence>
<name>A0ABT7KMS4_9HYPH</name>
<dbReference type="InterPro" id="IPR000627">
    <property type="entry name" value="Intradiol_dOase_C"/>
</dbReference>
<evidence type="ECO:0000259" key="8">
    <source>
        <dbReference type="Pfam" id="PF04444"/>
    </source>
</evidence>
<dbReference type="InterPro" id="IPR015889">
    <property type="entry name" value="Intradiol_dOase_core"/>
</dbReference>
<comment type="cofactor">
    <cofactor evidence="1">
        <name>Fe(3+)</name>
        <dbReference type="ChEBI" id="CHEBI:29034"/>
    </cofactor>
</comment>
<dbReference type="PANTHER" id="PTHR33711">
    <property type="entry name" value="DIOXYGENASE, PUTATIVE (AFU_ORTHOLOGUE AFUA_2G02910)-RELATED"/>
    <property type="match status" value="1"/>
</dbReference>
<keyword evidence="6" id="KW-0408">Iron</keyword>
<keyword evidence="3" id="KW-0479">Metal-binding</keyword>
<protein>
    <submittedName>
        <fullName evidence="9">Dioxygenase</fullName>
    </submittedName>
</protein>
<dbReference type="Proteomes" id="UP001172630">
    <property type="component" value="Unassembled WGS sequence"/>
</dbReference>
<dbReference type="InterPro" id="IPR050770">
    <property type="entry name" value="Intradiol_RC_Dioxygenase"/>
</dbReference>
<evidence type="ECO:0000313" key="10">
    <source>
        <dbReference type="Proteomes" id="UP001172630"/>
    </source>
</evidence>
<comment type="caution">
    <text evidence="9">The sequence shown here is derived from an EMBL/GenBank/DDBJ whole genome shotgun (WGS) entry which is preliminary data.</text>
</comment>
<comment type="similarity">
    <text evidence="2">Belongs to the intradiol ring-cleavage dioxygenase family.</text>
</comment>
<feature type="domain" description="Catechol dioxygenase N-terminal" evidence="8">
    <location>
        <begin position="31"/>
        <end position="97"/>
    </location>
</feature>
<sequence>MTTMSFTEADSAALVAERLAKCTGPLPAFLVALIGHLHQAIRETRPTAADWRRAIEFLTEVGHASDHRRQEWVLLSDLLGVTALVEEINTRRPKGATPNTVRGPFYRADAPRVPLGATISLDGIGEPLAVTTRVIDLDGYPVSGATVETWQANAQGLYENQEPDLQPEFNLRGVFTTDADGAFYYRTVRPGGYAVPCDGPVGRMLHAIGYPLRRPAHLHFVITAPGFETISTHVYDGRDPYLGEDALFGVKQELIGSFRPADGADAGAAAKGERRWSLDFTFVMVRARKERRSA</sequence>
<keyword evidence="5" id="KW-0560">Oxidoreductase</keyword>
<organism evidence="9 10">
    <name type="scientific">Rhizobium calliandrae</name>
    <dbReference type="NCBI Taxonomy" id="1312182"/>
    <lineage>
        <taxon>Bacteria</taxon>
        <taxon>Pseudomonadati</taxon>
        <taxon>Pseudomonadota</taxon>
        <taxon>Alphaproteobacteria</taxon>
        <taxon>Hyphomicrobiales</taxon>
        <taxon>Rhizobiaceae</taxon>
        <taxon>Rhizobium/Agrobacterium group</taxon>
        <taxon>Rhizobium</taxon>
    </lineage>
</organism>
<evidence type="ECO:0000256" key="5">
    <source>
        <dbReference type="ARBA" id="ARBA00023002"/>
    </source>
</evidence>
<keyword evidence="4 9" id="KW-0223">Dioxygenase</keyword>
<dbReference type="Gene3D" id="2.60.130.10">
    <property type="entry name" value="Aromatic compound dioxygenase"/>
    <property type="match status" value="1"/>
</dbReference>
<dbReference type="SUPFAM" id="SSF49482">
    <property type="entry name" value="Aromatic compound dioxygenase"/>
    <property type="match status" value="1"/>
</dbReference>
<keyword evidence="10" id="KW-1185">Reference proteome</keyword>
<proteinExistence type="inferred from homology"/>
<dbReference type="EMBL" id="JARFYN010000051">
    <property type="protein sequence ID" value="MDL2409442.1"/>
    <property type="molecule type" value="Genomic_DNA"/>
</dbReference>
<evidence type="ECO:0000313" key="9">
    <source>
        <dbReference type="EMBL" id="MDL2409442.1"/>
    </source>
</evidence>
<dbReference type="Pfam" id="PF00775">
    <property type="entry name" value="Dioxygenase_C"/>
    <property type="match status" value="1"/>
</dbReference>
<dbReference type="PANTHER" id="PTHR33711:SF7">
    <property type="entry name" value="INTRADIOL RING-CLEAVAGE DIOXYGENASES DOMAIN-CONTAINING PROTEIN-RELATED"/>
    <property type="match status" value="1"/>
</dbReference>
<dbReference type="GO" id="GO:0051213">
    <property type="term" value="F:dioxygenase activity"/>
    <property type="evidence" value="ECO:0007669"/>
    <property type="project" value="UniProtKB-KW"/>
</dbReference>
<feature type="domain" description="Intradiol ring-cleavage dioxygenases" evidence="7">
    <location>
        <begin position="122"/>
        <end position="274"/>
    </location>
</feature>
<evidence type="ECO:0000256" key="6">
    <source>
        <dbReference type="ARBA" id="ARBA00023004"/>
    </source>
</evidence>
<evidence type="ECO:0000256" key="1">
    <source>
        <dbReference type="ARBA" id="ARBA00001965"/>
    </source>
</evidence>